<dbReference type="Gene3D" id="3.90.70.10">
    <property type="entry name" value="Cysteine proteinases"/>
    <property type="match status" value="1"/>
</dbReference>
<evidence type="ECO:0000256" key="6">
    <source>
        <dbReference type="ARBA" id="ARBA00022840"/>
    </source>
</evidence>
<evidence type="ECO:0000256" key="5">
    <source>
        <dbReference type="ARBA" id="ARBA00022741"/>
    </source>
</evidence>
<dbReference type="AlphaFoldDB" id="A3V8Y3"/>
<keyword evidence="4 10" id="KW-0812">Transmembrane</keyword>
<comment type="caution">
    <text evidence="13">The sequence shown here is derived from an EMBL/GenBank/DDBJ whole genome shotgun (WGS) entry which is preliminary data.</text>
</comment>
<evidence type="ECO:0000313" key="14">
    <source>
        <dbReference type="Proteomes" id="UP000004507"/>
    </source>
</evidence>
<dbReference type="InterPro" id="IPR027417">
    <property type="entry name" value="P-loop_NTPase"/>
</dbReference>
<dbReference type="Gene3D" id="1.20.1560.10">
    <property type="entry name" value="ABC transporter type 1, transmembrane domain"/>
    <property type="match status" value="1"/>
</dbReference>
<evidence type="ECO:0000256" key="8">
    <source>
        <dbReference type="ARBA" id="ARBA00023136"/>
    </source>
</evidence>
<dbReference type="InterPro" id="IPR011527">
    <property type="entry name" value="ABC1_TM_dom"/>
</dbReference>
<dbReference type="Pfam" id="PF00664">
    <property type="entry name" value="ABC_membrane"/>
    <property type="match status" value="1"/>
</dbReference>
<keyword evidence="14" id="KW-1185">Reference proteome</keyword>
<dbReference type="Pfam" id="PF00005">
    <property type="entry name" value="ABC_tran"/>
    <property type="match status" value="1"/>
</dbReference>
<keyword evidence="7 10" id="KW-1133">Transmembrane helix</keyword>
<keyword evidence="8 10" id="KW-0472">Membrane</keyword>
<feature type="transmembrane region" description="Helical" evidence="10">
    <location>
        <begin position="334"/>
        <end position="356"/>
    </location>
</feature>
<comment type="subcellular location">
    <subcellularLocation>
        <location evidence="1">Cell membrane</location>
        <topology evidence="1">Multi-pass membrane protein</topology>
    </subcellularLocation>
</comment>
<proteinExistence type="predicted"/>
<evidence type="ECO:0000256" key="9">
    <source>
        <dbReference type="SAM" id="MobiDB-lite"/>
    </source>
</evidence>
<organism evidence="13 14">
    <name type="scientific">Yoonia vestfoldensis SKA53</name>
    <dbReference type="NCBI Taxonomy" id="314232"/>
    <lineage>
        <taxon>Bacteria</taxon>
        <taxon>Pseudomonadati</taxon>
        <taxon>Pseudomonadota</taxon>
        <taxon>Alphaproteobacteria</taxon>
        <taxon>Rhodobacterales</taxon>
        <taxon>Paracoccaceae</taxon>
        <taxon>Yoonia</taxon>
    </lineage>
</organism>
<dbReference type="PANTHER" id="PTHR24221:SF248">
    <property type="entry name" value="ABC TRANSPORTER TRANSMEMBRANE REGION"/>
    <property type="match status" value="1"/>
</dbReference>
<accession>A3V8Y3</accession>
<dbReference type="InterPro" id="IPR036640">
    <property type="entry name" value="ABC1_TM_sf"/>
</dbReference>
<dbReference type="GO" id="GO:0140359">
    <property type="term" value="F:ABC-type transporter activity"/>
    <property type="evidence" value="ECO:0007669"/>
    <property type="project" value="InterPro"/>
</dbReference>
<gene>
    <name evidence="13" type="ORF">SKA53_00180</name>
</gene>
<protein>
    <submittedName>
        <fullName evidence="13">ATPase</fullName>
    </submittedName>
</protein>
<dbReference type="SMART" id="SM00382">
    <property type="entry name" value="AAA"/>
    <property type="match status" value="1"/>
</dbReference>
<dbReference type="InterPro" id="IPR003439">
    <property type="entry name" value="ABC_transporter-like_ATP-bd"/>
</dbReference>
<dbReference type="RefSeq" id="WP_007203997.1">
    <property type="nucleotide sequence ID" value="NZ_CH672414.1"/>
</dbReference>
<keyword evidence="6" id="KW-0067">ATP-binding</keyword>
<dbReference type="CDD" id="cd18587">
    <property type="entry name" value="ABC_6TM_LapB_like"/>
    <property type="match status" value="1"/>
</dbReference>
<feature type="domain" description="ABC transporter" evidence="11">
    <location>
        <begin position="510"/>
        <end position="734"/>
    </location>
</feature>
<keyword evidence="5" id="KW-0547">Nucleotide-binding</keyword>
<dbReference type="HOGENOM" id="CLU_000604_95_6_5"/>
<feature type="domain" description="ABC transmembrane type-1" evidence="12">
    <location>
        <begin position="197"/>
        <end position="475"/>
    </location>
</feature>
<dbReference type="InterPro" id="IPR003593">
    <property type="entry name" value="AAA+_ATPase"/>
</dbReference>
<dbReference type="CDD" id="cd03245">
    <property type="entry name" value="ABCC_bacteriocin_exporters"/>
    <property type="match status" value="1"/>
</dbReference>
<keyword evidence="2" id="KW-0813">Transport</keyword>
<feature type="transmembrane region" description="Helical" evidence="10">
    <location>
        <begin position="231"/>
        <end position="248"/>
    </location>
</feature>
<dbReference type="SUPFAM" id="SSF90123">
    <property type="entry name" value="ABC transporter transmembrane region"/>
    <property type="match status" value="1"/>
</dbReference>
<evidence type="ECO:0000256" key="10">
    <source>
        <dbReference type="SAM" id="Phobius"/>
    </source>
</evidence>
<dbReference type="OrthoDB" id="9808328at2"/>
<name>A3V8Y3_9RHOB</name>
<dbReference type="NCBIfam" id="TIGR03375">
    <property type="entry name" value="type_I_sec_LssB"/>
    <property type="match status" value="1"/>
</dbReference>
<evidence type="ECO:0000256" key="2">
    <source>
        <dbReference type="ARBA" id="ARBA00022448"/>
    </source>
</evidence>
<feature type="transmembrane region" description="Helical" evidence="10">
    <location>
        <begin position="443"/>
        <end position="461"/>
    </location>
</feature>
<dbReference type="Gene3D" id="3.40.50.300">
    <property type="entry name" value="P-loop containing nucleotide triphosphate hydrolases"/>
    <property type="match status" value="1"/>
</dbReference>
<evidence type="ECO:0000256" key="4">
    <source>
        <dbReference type="ARBA" id="ARBA00022692"/>
    </source>
</evidence>
<dbReference type="SUPFAM" id="SSF52540">
    <property type="entry name" value="P-loop containing nucleoside triphosphate hydrolases"/>
    <property type="match status" value="1"/>
</dbReference>
<evidence type="ECO:0000259" key="11">
    <source>
        <dbReference type="PROSITE" id="PS50893"/>
    </source>
</evidence>
<dbReference type="PROSITE" id="PS50893">
    <property type="entry name" value="ABC_TRANSPORTER_2"/>
    <property type="match status" value="1"/>
</dbReference>
<feature type="transmembrane region" description="Helical" evidence="10">
    <location>
        <begin position="197"/>
        <end position="219"/>
    </location>
</feature>
<dbReference type="PROSITE" id="PS50929">
    <property type="entry name" value="ABC_TM1F"/>
    <property type="match status" value="1"/>
</dbReference>
<dbReference type="EMBL" id="AAMS01000010">
    <property type="protein sequence ID" value="EAQ05346.1"/>
    <property type="molecule type" value="Genomic_DNA"/>
</dbReference>
<dbReference type="InterPro" id="IPR039421">
    <property type="entry name" value="Type_1_exporter"/>
</dbReference>
<evidence type="ECO:0000313" key="13">
    <source>
        <dbReference type="EMBL" id="EAQ05346.1"/>
    </source>
</evidence>
<feature type="transmembrane region" description="Helical" evidence="10">
    <location>
        <begin position="303"/>
        <end position="328"/>
    </location>
</feature>
<dbReference type="Proteomes" id="UP000004507">
    <property type="component" value="Unassembled WGS sequence"/>
</dbReference>
<keyword evidence="3" id="KW-1003">Cell membrane</keyword>
<dbReference type="GO" id="GO:0005886">
    <property type="term" value="C:plasma membrane"/>
    <property type="evidence" value="ECO:0007669"/>
    <property type="project" value="UniProtKB-SubCell"/>
</dbReference>
<dbReference type="InterPro" id="IPR017750">
    <property type="entry name" value="ATPase_T1SS"/>
</dbReference>
<evidence type="ECO:0000259" key="12">
    <source>
        <dbReference type="PROSITE" id="PS50929"/>
    </source>
</evidence>
<dbReference type="GO" id="GO:0034040">
    <property type="term" value="F:ATPase-coupled lipid transmembrane transporter activity"/>
    <property type="evidence" value="ECO:0007669"/>
    <property type="project" value="TreeGrafter"/>
</dbReference>
<reference evidence="13 14" key="1">
    <citation type="submission" date="2006-01" db="EMBL/GenBank/DDBJ databases">
        <authorList>
            <person name="Hagstrom A."/>
            <person name="Ferriera S."/>
            <person name="Johnson J."/>
            <person name="Kravitz S."/>
            <person name="Halpern A."/>
            <person name="Remington K."/>
            <person name="Beeson K."/>
            <person name="Tran B."/>
            <person name="Rogers Y.-H."/>
            <person name="Friedman R."/>
            <person name="Venter J.C."/>
        </authorList>
    </citation>
    <scope>NUCLEOTIDE SEQUENCE [LARGE SCALE GENOMIC DNA]</scope>
    <source>
        <strain evidence="13 14">SKA53</strain>
    </source>
</reference>
<dbReference type="GO" id="GO:0005524">
    <property type="term" value="F:ATP binding"/>
    <property type="evidence" value="ECO:0007669"/>
    <property type="project" value="UniProtKB-KW"/>
</dbReference>
<dbReference type="STRING" id="314232.SKA53_00180"/>
<evidence type="ECO:0000256" key="7">
    <source>
        <dbReference type="ARBA" id="ARBA00022989"/>
    </source>
</evidence>
<evidence type="ECO:0000256" key="1">
    <source>
        <dbReference type="ARBA" id="ARBA00004651"/>
    </source>
</evidence>
<sequence length="734" mass="80219">MQGFQSNQQETEDADQADHQVESRANGADTPDVAGAPDVETAQSFDEMSLILAVKFILAKTGFSFSTAAVRDLAELSSDVFGPRAAVSAFQHLNFEANFGEMPVTALKQNHCPAIGFTHGDQAVVITSVEKDGAIEIVRFNKDMSQTVERVQKSDRAGLLQPHFVLCRKMHVSVKPKGKNDWFFGSFLQGKWLYGQVIIAAALTNFLGLSTSLFIMVVYDRVVPNQAIESLIALTIGVMLALGFDFIIKTLRSQFVDRAGKRADSRMLRLIFDKILNMKLDHRKQKAGAMASIVREFDTLREFFTSATLIAVVDIPFIFFFIWIISLIAGPLAIVPLIAVPLVILSGLVIQPFLALNTKNAMQSNMSKQSVLVETLNGLETVQATGSGRLMRRRFEEAADAQSELGLKSRMLSQFAINSAASIQQFAQIATIFYGVFLIQDGVITMGAMIAAVILGGRTLAPLSQLAAAMSRANGALEAYRSLSSVMASSKDDPDDTVQRLSRPKMSGSVELRDVSYSFPGSNNPIIKNLSLKIEAGEKVAIVGRMGSGKSTVSRLISGLIVPSEGAVLIDGVDVRQIDKSDLRRNLGIMLQDTWLFSGTIKENLQMGFYEYDDAHILEIAKISGVDDFVASDPRGYEMELKERGEGLSGGQRQSINLARALLHDPAVVVLDEPTSSMDTVTEKGVVERLKRWSGDRTVIMVTHRNSLLELADRVLVVDRGSIVADTTPDRIRS</sequence>
<dbReference type="eggNOG" id="COG2274">
    <property type="taxonomic scope" value="Bacteria"/>
</dbReference>
<dbReference type="FunFam" id="3.40.50.300:FF:000299">
    <property type="entry name" value="ABC transporter ATP-binding protein/permease"/>
    <property type="match status" value="1"/>
</dbReference>
<evidence type="ECO:0000256" key="3">
    <source>
        <dbReference type="ARBA" id="ARBA00022475"/>
    </source>
</evidence>
<feature type="region of interest" description="Disordered" evidence="9">
    <location>
        <begin position="1"/>
        <end position="37"/>
    </location>
</feature>
<dbReference type="PANTHER" id="PTHR24221">
    <property type="entry name" value="ATP-BINDING CASSETTE SUB-FAMILY B"/>
    <property type="match status" value="1"/>
</dbReference>
<dbReference type="GO" id="GO:0016887">
    <property type="term" value="F:ATP hydrolysis activity"/>
    <property type="evidence" value="ECO:0007669"/>
    <property type="project" value="InterPro"/>
</dbReference>